<feature type="region of interest" description="Disordered" evidence="1">
    <location>
        <begin position="182"/>
        <end position="201"/>
    </location>
</feature>
<dbReference type="GO" id="GO:0015074">
    <property type="term" value="P:DNA integration"/>
    <property type="evidence" value="ECO:0007669"/>
    <property type="project" value="InterPro"/>
</dbReference>
<dbReference type="Proteomes" id="UP000199585">
    <property type="component" value="Unassembled WGS sequence"/>
</dbReference>
<evidence type="ECO:0000313" key="4">
    <source>
        <dbReference type="Proteomes" id="UP000199585"/>
    </source>
</evidence>
<dbReference type="SUPFAM" id="SSF53098">
    <property type="entry name" value="Ribonuclease H-like"/>
    <property type="match status" value="1"/>
</dbReference>
<organism evidence="3 4">
    <name type="scientific">Loktanella fryxellensis</name>
    <dbReference type="NCBI Taxonomy" id="245187"/>
    <lineage>
        <taxon>Bacteria</taxon>
        <taxon>Pseudomonadati</taxon>
        <taxon>Pseudomonadota</taxon>
        <taxon>Alphaproteobacteria</taxon>
        <taxon>Rhodobacterales</taxon>
        <taxon>Roseobacteraceae</taxon>
        <taxon>Loktanella</taxon>
    </lineage>
</organism>
<evidence type="ECO:0000256" key="1">
    <source>
        <dbReference type="SAM" id="MobiDB-lite"/>
    </source>
</evidence>
<dbReference type="STRING" id="245187.SAMN04488003_1414"/>
<dbReference type="EMBL" id="FOCI01000041">
    <property type="protein sequence ID" value="SEN82602.1"/>
    <property type="molecule type" value="Genomic_DNA"/>
</dbReference>
<dbReference type="InterPro" id="IPR036397">
    <property type="entry name" value="RNaseH_sf"/>
</dbReference>
<dbReference type="InterPro" id="IPR001584">
    <property type="entry name" value="Integrase_cat-core"/>
</dbReference>
<feature type="compositionally biased region" description="Polar residues" evidence="1">
    <location>
        <begin position="188"/>
        <end position="201"/>
    </location>
</feature>
<dbReference type="Pfam" id="PF13276">
    <property type="entry name" value="HTH_21"/>
    <property type="match status" value="1"/>
</dbReference>
<dbReference type="InterPro" id="IPR050900">
    <property type="entry name" value="Transposase_IS3/IS150/IS904"/>
</dbReference>
<name>A0A1H8JPJ0_9RHOB</name>
<evidence type="ECO:0000313" key="3">
    <source>
        <dbReference type="EMBL" id="SEN82602.1"/>
    </source>
</evidence>
<dbReference type="PANTHER" id="PTHR46889:SF4">
    <property type="entry name" value="TRANSPOSASE INSO FOR INSERTION SEQUENCE ELEMENT IS911B-RELATED"/>
    <property type="match status" value="1"/>
</dbReference>
<dbReference type="AlphaFoldDB" id="A0A1H8JPJ0"/>
<dbReference type="Gene3D" id="3.30.420.10">
    <property type="entry name" value="Ribonuclease H-like superfamily/Ribonuclease H"/>
    <property type="match status" value="1"/>
</dbReference>
<dbReference type="InterPro" id="IPR012337">
    <property type="entry name" value="RNaseH-like_sf"/>
</dbReference>
<dbReference type="Pfam" id="PF00665">
    <property type="entry name" value="rve"/>
    <property type="match status" value="1"/>
</dbReference>
<sequence>MRPEIRRIWDINFKVYGVRKAWHQLRRKGFDVARCTVARLMTQIGLLRAVRGKAIKTTQSDTAAPCPQDKVNRQFRAPAPDMLWVSDFNYVSTWAGFVYVAFVIDTFANHIVGWRVSGSAKTDFVLDALEQALYKRRPDGDGSLVHHSDRGSQYVSIRYTERLADAGIEPSVAAIVTRTDGVPRRPSETATTTHWPRRSMASTRPRSFAVAALGKTSRPSRWRPSNGWIGSTTADCLNPSGTSRLPRLKPTPMRSVPRSIWSHKVKQLVSGKPGAVQLIRSSVSSVIFRSTSASFSLATALTSAPARSRSV</sequence>
<dbReference type="PANTHER" id="PTHR46889">
    <property type="entry name" value="TRANSPOSASE INSF FOR INSERTION SEQUENCE IS3B-RELATED"/>
    <property type="match status" value="1"/>
</dbReference>
<reference evidence="3 4" key="1">
    <citation type="submission" date="2016-10" db="EMBL/GenBank/DDBJ databases">
        <authorList>
            <person name="de Groot N.N."/>
        </authorList>
    </citation>
    <scope>NUCLEOTIDE SEQUENCE [LARGE SCALE GENOMIC DNA]</scope>
    <source>
        <strain evidence="3 4">DSM 16213</strain>
    </source>
</reference>
<evidence type="ECO:0000259" key="2">
    <source>
        <dbReference type="PROSITE" id="PS50994"/>
    </source>
</evidence>
<dbReference type="PROSITE" id="PS50994">
    <property type="entry name" value="INTEGRASE"/>
    <property type="match status" value="1"/>
</dbReference>
<dbReference type="GO" id="GO:0003676">
    <property type="term" value="F:nucleic acid binding"/>
    <property type="evidence" value="ECO:0007669"/>
    <property type="project" value="InterPro"/>
</dbReference>
<dbReference type="InterPro" id="IPR025948">
    <property type="entry name" value="HTH-like_dom"/>
</dbReference>
<keyword evidence="4" id="KW-1185">Reference proteome</keyword>
<gene>
    <name evidence="3" type="ORF">SAMN04488003_1414</name>
</gene>
<accession>A0A1H8JPJ0</accession>
<proteinExistence type="predicted"/>
<dbReference type="NCBIfam" id="NF033516">
    <property type="entry name" value="transpos_IS3"/>
    <property type="match status" value="1"/>
</dbReference>
<protein>
    <submittedName>
        <fullName evidence="3">HTH-like domain-containing protein</fullName>
    </submittedName>
</protein>
<dbReference type="InterPro" id="IPR048020">
    <property type="entry name" value="Transpos_IS3"/>
</dbReference>
<feature type="domain" description="Integrase catalytic" evidence="2">
    <location>
        <begin position="76"/>
        <end position="174"/>
    </location>
</feature>